<evidence type="ECO:0000313" key="1">
    <source>
        <dbReference type="EMBL" id="GAI91915.1"/>
    </source>
</evidence>
<reference evidence="1" key="1">
    <citation type="journal article" date="2014" name="Front. Microbiol.">
        <title>High frequency of phylogenetically diverse reductive dehalogenase-homologous genes in deep subseafloor sedimentary metagenomes.</title>
        <authorList>
            <person name="Kawai M."/>
            <person name="Futagami T."/>
            <person name="Toyoda A."/>
            <person name="Takaki Y."/>
            <person name="Nishi S."/>
            <person name="Hori S."/>
            <person name="Arai W."/>
            <person name="Tsubouchi T."/>
            <person name="Morono Y."/>
            <person name="Uchiyama I."/>
            <person name="Ito T."/>
            <person name="Fujiyama A."/>
            <person name="Inagaki F."/>
            <person name="Takami H."/>
        </authorList>
    </citation>
    <scope>NUCLEOTIDE SEQUENCE</scope>
    <source>
        <strain evidence="1">Expedition CK06-06</strain>
    </source>
</reference>
<dbReference type="SUPFAM" id="SSF82171">
    <property type="entry name" value="DPP6 N-terminal domain-like"/>
    <property type="match status" value="1"/>
</dbReference>
<protein>
    <submittedName>
        <fullName evidence="1">Uncharacterized protein</fullName>
    </submittedName>
</protein>
<comment type="caution">
    <text evidence="1">The sequence shown here is derived from an EMBL/GenBank/DDBJ whole genome shotgun (WGS) entry which is preliminary data.</text>
</comment>
<sequence>VDRDKRAIFKYDIANAKFLEKIYEHTEVDVTSLLRSKKQKKITGIAYFTDKRHYHFFDQERKELQEGLEKRLPGYEVAITDRSRDETKLIIITYSDKGLGAYYFYDLTTGEFRKMIEISPWLEEKYMAVCRQPPPGSEQLTLSFLIKSTIRVSASFTGISGRGYSLLIKMVNLSFIFFVASSSKLFSSYILL</sequence>
<name>X1TWH1_9ZZZZ</name>
<proteinExistence type="predicted"/>
<organism evidence="1">
    <name type="scientific">marine sediment metagenome</name>
    <dbReference type="NCBI Taxonomy" id="412755"/>
    <lineage>
        <taxon>unclassified sequences</taxon>
        <taxon>metagenomes</taxon>
        <taxon>ecological metagenomes</taxon>
    </lineage>
</organism>
<dbReference type="AlphaFoldDB" id="X1TWH1"/>
<feature type="non-terminal residue" evidence="1">
    <location>
        <position position="1"/>
    </location>
</feature>
<accession>X1TWH1</accession>
<gene>
    <name evidence="1" type="ORF">S12H4_28741</name>
</gene>
<dbReference type="EMBL" id="BARW01016511">
    <property type="protein sequence ID" value="GAI91915.1"/>
    <property type="molecule type" value="Genomic_DNA"/>
</dbReference>